<organism evidence="1 2">
    <name type="scientific">Leptosia nina</name>
    <dbReference type="NCBI Taxonomy" id="320188"/>
    <lineage>
        <taxon>Eukaryota</taxon>
        <taxon>Metazoa</taxon>
        <taxon>Ecdysozoa</taxon>
        <taxon>Arthropoda</taxon>
        <taxon>Hexapoda</taxon>
        <taxon>Insecta</taxon>
        <taxon>Pterygota</taxon>
        <taxon>Neoptera</taxon>
        <taxon>Endopterygota</taxon>
        <taxon>Lepidoptera</taxon>
        <taxon>Glossata</taxon>
        <taxon>Ditrysia</taxon>
        <taxon>Papilionoidea</taxon>
        <taxon>Pieridae</taxon>
        <taxon>Pierinae</taxon>
        <taxon>Leptosia</taxon>
    </lineage>
</organism>
<reference evidence="1 2" key="1">
    <citation type="submission" date="2023-11" db="EMBL/GenBank/DDBJ databases">
        <authorList>
            <person name="Okamura Y."/>
        </authorList>
    </citation>
    <scope>NUCLEOTIDE SEQUENCE [LARGE SCALE GENOMIC DNA]</scope>
</reference>
<evidence type="ECO:0000313" key="1">
    <source>
        <dbReference type="EMBL" id="CAK1550396.1"/>
    </source>
</evidence>
<protein>
    <submittedName>
        <fullName evidence="1">Uncharacterized protein</fullName>
    </submittedName>
</protein>
<proteinExistence type="predicted"/>
<dbReference type="AlphaFoldDB" id="A0AAV1JLU4"/>
<keyword evidence="2" id="KW-1185">Reference proteome</keyword>
<comment type="caution">
    <text evidence="1">The sequence shown here is derived from an EMBL/GenBank/DDBJ whole genome shotgun (WGS) entry which is preliminary data.</text>
</comment>
<sequence length="491" mass="56462">MHSLFCLLVECHPEERVVGKLPDPDVISSVLSSFLKPLLHTTSFANNISREIEESRVAKAINIKIEELKPYLQDEDASDNNYDLTLETKDEATFKELTSKRDKNGLRENKHMKKYKKLRKKIDKALKMESVTDETHDLILKTLDKLIGKLIESKCIGEKGFSKDRTSKILSNLCLKELDNLRNSYMKKVESRNPRRTQEVASFFDGLRTIFSYLTRDFDALAERYSIRCAYDEPRDRRYQNFAYDSDTDLNRHNCNRFSICSRELRNFLLDFYNFLNDTTVSLVRNYAEMYARDTDNFLEKQSVVAAINGTSRAMEGAIVDIFVGRTNAIRLDEAKNKENNIKVISDYVKGTIVEIRNVVKRLLSNELKAIKDKLSSAISADVNVNLKVDLDNLEREVLGRICFIFKFCNGRYKGRRHADGGFKGADIYVKAEVILDADLKRPLNDNVLKNNLIVDETVTNESVDKKVSNRAHLTFNVTRTTPLEVFINGK</sequence>
<dbReference type="Proteomes" id="UP001497472">
    <property type="component" value="Unassembled WGS sequence"/>
</dbReference>
<evidence type="ECO:0000313" key="2">
    <source>
        <dbReference type="Proteomes" id="UP001497472"/>
    </source>
</evidence>
<dbReference type="EMBL" id="CAVLEF010000081">
    <property type="protein sequence ID" value="CAK1550396.1"/>
    <property type="molecule type" value="Genomic_DNA"/>
</dbReference>
<name>A0AAV1JLU4_9NEOP</name>
<accession>A0AAV1JLU4</accession>
<gene>
    <name evidence="1" type="ORF">LNINA_LOCUS9625</name>
</gene>